<dbReference type="InterPro" id="IPR013766">
    <property type="entry name" value="Thioredoxin_domain"/>
</dbReference>
<feature type="domain" description="Thioredoxin" evidence="1">
    <location>
        <begin position="32"/>
        <end position="124"/>
    </location>
</feature>
<sequence>MDRRTFLAGLTATVPFAANASADYTPGLVKKHLAQGDVVFLDFKASWCSTCAAQERVIKKLKDGNPNYEAKITFIDVDWDTYGSSDLVKSMKIPRRSTLVALKGDQELGRIVAQTSTASIKGLMDTALAAG</sequence>
<reference evidence="2 3" key="1">
    <citation type="submission" date="2017-05" db="EMBL/GenBank/DDBJ databases">
        <authorList>
            <person name="Song R."/>
            <person name="Chenine A.L."/>
            <person name="Ruprecht R.M."/>
        </authorList>
    </citation>
    <scope>NUCLEOTIDE SEQUENCE [LARGE SCALE GENOMIC DNA]</scope>
    <source>
        <strain evidence="2 3">CECT 8663</strain>
    </source>
</reference>
<proteinExistence type="predicted"/>
<dbReference type="OrthoDB" id="7950124at2"/>
<organism evidence="2 3">
    <name type="scientific">Pelagimonas varians</name>
    <dbReference type="NCBI Taxonomy" id="696760"/>
    <lineage>
        <taxon>Bacteria</taxon>
        <taxon>Pseudomonadati</taxon>
        <taxon>Pseudomonadota</taxon>
        <taxon>Alphaproteobacteria</taxon>
        <taxon>Rhodobacterales</taxon>
        <taxon>Roseobacteraceae</taxon>
        <taxon>Pelagimonas</taxon>
    </lineage>
</organism>
<evidence type="ECO:0000313" key="2">
    <source>
        <dbReference type="EMBL" id="SMX45179.1"/>
    </source>
</evidence>
<name>A0A238KQQ0_9RHOB</name>
<accession>A0A238KQQ0</accession>
<dbReference type="Pfam" id="PF00085">
    <property type="entry name" value="Thioredoxin"/>
    <property type="match status" value="1"/>
</dbReference>
<dbReference type="RefSeq" id="WP_097805461.1">
    <property type="nucleotide sequence ID" value="NZ_FXYH01000011.1"/>
</dbReference>
<dbReference type="AlphaFoldDB" id="A0A238KQQ0"/>
<evidence type="ECO:0000259" key="1">
    <source>
        <dbReference type="Pfam" id="PF00085"/>
    </source>
</evidence>
<dbReference type="EMBL" id="FXYH01000011">
    <property type="protein sequence ID" value="SMX45179.1"/>
    <property type="molecule type" value="Genomic_DNA"/>
</dbReference>
<protein>
    <submittedName>
        <fullName evidence="2">Thioredoxin</fullName>
    </submittedName>
</protein>
<gene>
    <name evidence="2" type="ORF">PEV8663_02979</name>
</gene>
<dbReference type="InterPro" id="IPR036249">
    <property type="entry name" value="Thioredoxin-like_sf"/>
</dbReference>
<dbReference type="SUPFAM" id="SSF52833">
    <property type="entry name" value="Thioredoxin-like"/>
    <property type="match status" value="1"/>
</dbReference>
<dbReference type="Gene3D" id="3.40.30.10">
    <property type="entry name" value="Glutaredoxin"/>
    <property type="match status" value="1"/>
</dbReference>
<evidence type="ECO:0000313" key="3">
    <source>
        <dbReference type="Proteomes" id="UP000220836"/>
    </source>
</evidence>
<dbReference type="CDD" id="cd02947">
    <property type="entry name" value="TRX_family"/>
    <property type="match status" value="1"/>
</dbReference>
<dbReference type="Proteomes" id="UP000220836">
    <property type="component" value="Unassembled WGS sequence"/>
</dbReference>
<keyword evidence="3" id="KW-1185">Reference proteome</keyword>